<dbReference type="AlphaFoldDB" id="A0A4Z0BJM7"/>
<evidence type="ECO:0000313" key="2">
    <source>
        <dbReference type="Proteomes" id="UP000297839"/>
    </source>
</evidence>
<dbReference type="RefSeq" id="WP_135250719.1">
    <property type="nucleotide sequence ID" value="NZ_SMLK01000005.1"/>
</dbReference>
<proteinExistence type="predicted"/>
<dbReference type="EMBL" id="SMLK01000005">
    <property type="protein sequence ID" value="TFY99000.1"/>
    <property type="molecule type" value="Genomic_DNA"/>
</dbReference>
<evidence type="ECO:0008006" key="3">
    <source>
        <dbReference type="Google" id="ProtNLM"/>
    </source>
</evidence>
<sequence length="86" mass="9651">MKTTMELLDKALESESVPFWHKELGLSRNALHNARQRGNLSPSIAGAIAEKLGENVDQWIVIAALEGDKDSACKTRMLRRYGSRRL</sequence>
<dbReference type="OrthoDB" id="8858416at2"/>
<protein>
    <recommendedName>
        <fullName evidence="3">XRE family transcriptional regulator</fullName>
    </recommendedName>
</protein>
<evidence type="ECO:0000313" key="1">
    <source>
        <dbReference type="EMBL" id="TFY99000.1"/>
    </source>
</evidence>
<name>A0A4Z0BJM7_9BURK</name>
<dbReference type="Proteomes" id="UP000297839">
    <property type="component" value="Unassembled WGS sequence"/>
</dbReference>
<gene>
    <name evidence="1" type="ORF">EZ216_15670</name>
</gene>
<organism evidence="1 2">
    <name type="scientific">Ramlibacter humi</name>
    <dbReference type="NCBI Taxonomy" id="2530451"/>
    <lineage>
        <taxon>Bacteria</taxon>
        <taxon>Pseudomonadati</taxon>
        <taxon>Pseudomonadota</taxon>
        <taxon>Betaproteobacteria</taxon>
        <taxon>Burkholderiales</taxon>
        <taxon>Comamonadaceae</taxon>
        <taxon>Ramlibacter</taxon>
    </lineage>
</organism>
<keyword evidence="2" id="KW-1185">Reference proteome</keyword>
<comment type="caution">
    <text evidence="1">The sequence shown here is derived from an EMBL/GenBank/DDBJ whole genome shotgun (WGS) entry which is preliminary data.</text>
</comment>
<accession>A0A4Z0BJM7</accession>
<reference evidence="1 2" key="1">
    <citation type="submission" date="2019-03" db="EMBL/GenBank/DDBJ databases">
        <title>Ramlibacter sp. 18x22-1, whole genome shotgun sequence.</title>
        <authorList>
            <person name="Zhang X."/>
            <person name="Feng G."/>
            <person name="Zhu H."/>
        </authorList>
    </citation>
    <scope>NUCLEOTIDE SEQUENCE [LARGE SCALE GENOMIC DNA]</scope>
    <source>
        <strain evidence="1 2">18x22-1</strain>
    </source>
</reference>